<evidence type="ECO:0000313" key="3">
    <source>
        <dbReference type="EMBL" id="TQL63676.1"/>
    </source>
</evidence>
<sequence length="490" mass="50934">MDRKDGFGSPTGEPTEDDGAGVSWDAIADADPAGMTGPDLARLRAKVDAKIANETSFEPGASPEADLTPGIARIEPIRRAKRRWVAVAAVAAVVAVSGGGGYAIGALGDGSDQTVSLADESGEDAVPFLGDGTANSGREAATESAMASKGQGAAPGLQSDAAVASAAEGSGASSTHDRKTNAWDNARFNFIDGGLSTASTKAEAWGYDSTGVASKDRIEGIAAALGVKGTPKQDEWGWSIATGKNGERSLTLSNDGSVYYYNSSGYGEALASDDAAASEGTSVLDKEAAQPKDRKPASDKHVKKTINDTLEALGLDPTGAKIELEKDSQSGGYRWASVKLPVGGTYTEAAWWFSFFGKDLTDLSGDLSQVVSLGDYDVISPAQALARLSDRSYQNSLWPVTYPKWIEARWNDATYYAEAYKPVAPPAPGAKFVFPIADVTITKATLGVGSYSDATGARLLLPTYALSDADGATWQVLAIADSEIDNEISQ</sequence>
<keyword evidence="2" id="KW-0812">Transmembrane</keyword>
<dbReference type="OrthoDB" id="3268840at2"/>
<feature type="region of interest" description="Disordered" evidence="1">
    <location>
        <begin position="1"/>
        <end position="39"/>
    </location>
</feature>
<keyword evidence="2" id="KW-1133">Transmembrane helix</keyword>
<dbReference type="RefSeq" id="WP_142118022.1">
    <property type="nucleotide sequence ID" value="NZ_BAAASV010000002.1"/>
</dbReference>
<dbReference type="EMBL" id="VFOS01000001">
    <property type="protein sequence ID" value="TQL63676.1"/>
    <property type="molecule type" value="Genomic_DNA"/>
</dbReference>
<protein>
    <submittedName>
        <fullName evidence="3">Uncharacterized protein</fullName>
    </submittedName>
</protein>
<proteinExistence type="predicted"/>
<name>A0A542ZTT5_RARFA</name>
<reference evidence="3 4" key="1">
    <citation type="submission" date="2019-06" db="EMBL/GenBank/DDBJ databases">
        <title>Sequencing the genomes of 1000 actinobacteria strains.</title>
        <authorList>
            <person name="Klenk H.-P."/>
        </authorList>
    </citation>
    <scope>NUCLEOTIDE SEQUENCE [LARGE SCALE GENOMIC DNA]</scope>
    <source>
        <strain evidence="3 4">DSM 4813</strain>
    </source>
</reference>
<feature type="compositionally biased region" description="Low complexity" evidence="1">
    <location>
        <begin position="159"/>
        <end position="174"/>
    </location>
</feature>
<comment type="caution">
    <text evidence="3">The sequence shown here is derived from an EMBL/GenBank/DDBJ whole genome shotgun (WGS) entry which is preliminary data.</text>
</comment>
<evidence type="ECO:0000256" key="2">
    <source>
        <dbReference type="SAM" id="Phobius"/>
    </source>
</evidence>
<feature type="transmembrane region" description="Helical" evidence="2">
    <location>
        <begin position="84"/>
        <end position="104"/>
    </location>
</feature>
<feature type="compositionally biased region" description="Basic and acidic residues" evidence="1">
    <location>
        <begin position="284"/>
        <end position="300"/>
    </location>
</feature>
<dbReference type="AlphaFoldDB" id="A0A542ZTT5"/>
<evidence type="ECO:0000313" key="4">
    <source>
        <dbReference type="Proteomes" id="UP000315389"/>
    </source>
</evidence>
<feature type="region of interest" description="Disordered" evidence="1">
    <location>
        <begin position="123"/>
        <end position="179"/>
    </location>
</feature>
<dbReference type="Proteomes" id="UP000315389">
    <property type="component" value="Unassembled WGS sequence"/>
</dbReference>
<evidence type="ECO:0000256" key="1">
    <source>
        <dbReference type="SAM" id="MobiDB-lite"/>
    </source>
</evidence>
<keyword evidence="4" id="KW-1185">Reference proteome</keyword>
<organism evidence="3 4">
    <name type="scientific">Rarobacter faecitabidus</name>
    <dbReference type="NCBI Taxonomy" id="13243"/>
    <lineage>
        <taxon>Bacteria</taxon>
        <taxon>Bacillati</taxon>
        <taxon>Actinomycetota</taxon>
        <taxon>Actinomycetes</taxon>
        <taxon>Micrococcales</taxon>
        <taxon>Rarobacteraceae</taxon>
        <taxon>Rarobacter</taxon>
    </lineage>
</organism>
<keyword evidence="2" id="KW-0472">Membrane</keyword>
<gene>
    <name evidence="3" type="ORF">FB461_0144</name>
</gene>
<accession>A0A542ZTT5</accession>
<feature type="region of interest" description="Disordered" evidence="1">
    <location>
        <begin position="281"/>
        <end position="301"/>
    </location>
</feature>